<organism evidence="1 2">
    <name type="scientific">Bauhinia variegata</name>
    <name type="common">Purple orchid tree</name>
    <name type="synonym">Phanera variegata</name>
    <dbReference type="NCBI Taxonomy" id="167791"/>
    <lineage>
        <taxon>Eukaryota</taxon>
        <taxon>Viridiplantae</taxon>
        <taxon>Streptophyta</taxon>
        <taxon>Embryophyta</taxon>
        <taxon>Tracheophyta</taxon>
        <taxon>Spermatophyta</taxon>
        <taxon>Magnoliopsida</taxon>
        <taxon>eudicotyledons</taxon>
        <taxon>Gunneridae</taxon>
        <taxon>Pentapetalae</taxon>
        <taxon>rosids</taxon>
        <taxon>fabids</taxon>
        <taxon>Fabales</taxon>
        <taxon>Fabaceae</taxon>
        <taxon>Cercidoideae</taxon>
        <taxon>Cercideae</taxon>
        <taxon>Bauhiniinae</taxon>
        <taxon>Bauhinia</taxon>
    </lineage>
</organism>
<sequence>MVPTNPGTRKSERLEKKSAPIAAVRRKSERVVKEIPSPLRRSERTKNHASSTSYILSGSLDSKQKKQKKEKSVEQLMTFEAKEVSVNEKDVDRTARVINHRKDARAYRAIFKRKQIQENVKHPLLPSADAKVQELKASTSLIGPVKEPLEKNGGVQLCNTRWRCNSGETHEPEGGGCVEWSKGGNFKRKRVDQDPIVQQGFSCSTKSNKESVNPSATEDIESDDLLKKRRKITNNVVDQLSSKSEGEGKISTGNKEGNSGDSVERPAANNVESDEVRKLRDEQRCLHLLLKPEIAKLCEILHLPDNVKIIVDKFLEYVMDNHHVHREPVSILQAFQISLCWMAASLLKHKIDHKASLLLAKQHLNFDCKKEEVDYICSMLQCLKTLFLYRTGNSDVAGLPKSSELSKKLHSCTGVAPEVELAEKDISKSIKEIRKKCQKQLKKLHLKQREEKDRLNAIIKERKAEEDHKYKLESAAIRSLTPNNVIRKKKLEDLDAKYAKIIEDLKWQHEIHLKDLETLQLAARKMVQDREATWVEQVKSWAQIELLSILPSQKLGSGVEYFRTSEQLQAHNSQKNLSLVSDEIADGQTNKMVQTMARNGIGLSETRETISPVTVPHSNPVEVQTLVDNNFSVKEVDTMVPEGGSISRNEDHNRAKNASDSQTDIVNLHSHSKEHNSGGGSITADEREVLANFISHDCREDEVAFGLPSSVEEICDQALSDVPGREVAVEVHRTGSSTDGLDDVPTNLGNLDRTTSCDPNFEISLGEVELVGSQDSVEKIVSLDVPKTGSSTGGPNKVSLSNKGNLDGTTLFDPGSDISLGEVNALGSQDGVENITSLNSQSSEICIQSESTICMSKCENAAQIQKADDSNDLNKAVTLDPLLSEERIDSATVSGMPGTENLSDHTDTVVLVNPPSSVEQISDGDVINVLDRELSSRIHGTACPSGSPDTVALLNPLSSEQQIPDVVSISTPHGRVPAEVAETSHEVVECHNDRECQTDLDKSTSSFQQEGLSRTVNENMSQAAPAVSSSLLQPVVLPPQAPPISANEALQNACTSSPASSGAVDEAAIAGEIQHSSQQVEPVLCTVDVVPANQCNHESLVMEPPEQGQQLTSAEYPSSNYPLNLPSTTVIEHQPINEDNHSGGVPQESIEAPNQAVVQPTSNHESLVMEPPLQQQLLPFAEYPPSNQDPSGFERQPINKDNLSCCAPLESIEISNQAVVQLTTSLVIEPSEQGQLSPPAECSSNHNPPNLPSHTRIEHQPIDEDNISRHATLSSIEVPNQAVVQPASSSELDSYASVARFGTQSSDTRNMSTSEYNIHHPTQTASGSGSRTTPPLYRDPLQNELERIRKEIEQTVKFREDTKLQFKSEFEKEMEELNRKYEIKFHELEEEFRQRKKSLDANLNIVVMNKILAEAFRSKCMDLKVSNASGIQQDASLQPVRLSRQQTGIRPSLVASPSSCGIPAASLRNTSTATCSQTVMPTSRAAYDTSTIFSNVSTRPPHINSISPSSGNLQVASEIRAPAPHLQPYRRSTPMPAPSRPTLSNEMPIHQASTSIAATPSPLFPQLRPHPTPSAHQSPSNVAATPPSVPQLRPRPTLSTYYSDPHNRGHRSDRAGGLPTANLSPIELRMDANSQSGTNLPNILPRLSDGVTLNGSQFGTGDRSMQVNSAHQATSLDVVYLSDDD</sequence>
<keyword evidence="2" id="KW-1185">Reference proteome</keyword>
<proteinExistence type="predicted"/>
<name>A0ACB9ND59_BAUVA</name>
<protein>
    <submittedName>
        <fullName evidence="1">Uncharacterized protein</fullName>
    </submittedName>
</protein>
<evidence type="ECO:0000313" key="2">
    <source>
        <dbReference type="Proteomes" id="UP000828941"/>
    </source>
</evidence>
<comment type="caution">
    <text evidence="1">The sequence shown here is derived from an EMBL/GenBank/DDBJ whole genome shotgun (WGS) entry which is preliminary data.</text>
</comment>
<reference evidence="1 2" key="1">
    <citation type="journal article" date="2022" name="DNA Res.">
        <title>Chromosomal-level genome assembly of the orchid tree Bauhinia variegata (Leguminosae; Cercidoideae) supports the allotetraploid origin hypothesis of Bauhinia.</title>
        <authorList>
            <person name="Zhong Y."/>
            <person name="Chen Y."/>
            <person name="Zheng D."/>
            <person name="Pang J."/>
            <person name="Liu Y."/>
            <person name="Luo S."/>
            <person name="Meng S."/>
            <person name="Qian L."/>
            <person name="Wei D."/>
            <person name="Dai S."/>
            <person name="Zhou R."/>
        </authorList>
    </citation>
    <scope>NUCLEOTIDE SEQUENCE [LARGE SCALE GENOMIC DNA]</scope>
    <source>
        <strain evidence="1">BV-YZ2020</strain>
    </source>
</reference>
<gene>
    <name evidence="1" type="ORF">L6164_019075</name>
</gene>
<evidence type="ECO:0000313" key="1">
    <source>
        <dbReference type="EMBL" id="KAI4334375.1"/>
    </source>
</evidence>
<dbReference type="EMBL" id="CM039432">
    <property type="protein sequence ID" value="KAI4334375.1"/>
    <property type="molecule type" value="Genomic_DNA"/>
</dbReference>
<accession>A0ACB9ND59</accession>
<dbReference type="Proteomes" id="UP000828941">
    <property type="component" value="Chromosome 7"/>
</dbReference>